<dbReference type="PIRSF" id="PIRSF036710">
    <property type="entry name" value="YphA_Bacsu"/>
    <property type="match status" value="1"/>
</dbReference>
<feature type="transmembrane region" description="Helical" evidence="1">
    <location>
        <begin position="79"/>
        <end position="96"/>
    </location>
</feature>
<evidence type="ECO:0000313" key="3">
    <source>
        <dbReference type="Proteomes" id="UP001649381"/>
    </source>
</evidence>
<organism evidence="2 3">
    <name type="scientific">Pseudalkalibacillus berkeleyi</name>
    <dbReference type="NCBI Taxonomy" id="1069813"/>
    <lineage>
        <taxon>Bacteria</taxon>
        <taxon>Bacillati</taxon>
        <taxon>Bacillota</taxon>
        <taxon>Bacilli</taxon>
        <taxon>Bacillales</taxon>
        <taxon>Fictibacillaceae</taxon>
        <taxon>Pseudalkalibacillus</taxon>
    </lineage>
</organism>
<accession>A0ABS9H1T0</accession>
<proteinExistence type="predicted"/>
<keyword evidence="1" id="KW-0812">Transmembrane</keyword>
<dbReference type="InterPro" id="IPR014617">
    <property type="entry name" value="YphA_Bacsu"/>
</dbReference>
<gene>
    <name evidence="2" type="ORF">L2716_07600</name>
</gene>
<dbReference type="RefSeq" id="WP_236333302.1">
    <property type="nucleotide sequence ID" value="NZ_JAKIJS010000001.1"/>
</dbReference>
<name>A0ABS9H1T0_9BACL</name>
<keyword evidence="3" id="KW-1185">Reference proteome</keyword>
<dbReference type="Pfam" id="PF24124">
    <property type="entry name" value="YphA"/>
    <property type="match status" value="1"/>
</dbReference>
<feature type="transmembrane region" description="Helical" evidence="1">
    <location>
        <begin position="6"/>
        <end position="21"/>
    </location>
</feature>
<feature type="transmembrane region" description="Helical" evidence="1">
    <location>
        <begin position="54"/>
        <end position="72"/>
    </location>
</feature>
<dbReference type="EMBL" id="JAKIJS010000001">
    <property type="protein sequence ID" value="MCF6137590.1"/>
    <property type="molecule type" value="Genomic_DNA"/>
</dbReference>
<evidence type="ECO:0000256" key="1">
    <source>
        <dbReference type="SAM" id="Phobius"/>
    </source>
</evidence>
<feature type="transmembrane region" description="Helical" evidence="1">
    <location>
        <begin position="28"/>
        <end position="48"/>
    </location>
</feature>
<feature type="transmembrane region" description="Helical" evidence="1">
    <location>
        <begin position="102"/>
        <end position="123"/>
    </location>
</feature>
<feature type="transmembrane region" description="Helical" evidence="1">
    <location>
        <begin position="130"/>
        <end position="147"/>
    </location>
</feature>
<keyword evidence="1" id="KW-0472">Membrane</keyword>
<protein>
    <submittedName>
        <fullName evidence="2">Uncharacterized protein</fullName>
    </submittedName>
</protein>
<feature type="transmembrane region" description="Helical" evidence="1">
    <location>
        <begin position="153"/>
        <end position="180"/>
    </location>
</feature>
<keyword evidence="1" id="KW-1133">Transmembrane helix</keyword>
<sequence>MEGILFYWFAWISWTGTTFFMPKTKERLCLSGFLLILIYSTNFTFHIGQYSVNAALFLLAIISYAYIGMLSLKRLTYSIIVSMILSVVYIGLHIIVLTDPVWVMFGLEVFMAVPVAILSLILLKELQLPILIAAYIHGEIAYTYLFQNTNTSYITGSVAFLDYVSMAIAIVFAWTAYVGFINKVKLRVDKPTKHVKEGIH</sequence>
<dbReference type="Proteomes" id="UP001649381">
    <property type="component" value="Unassembled WGS sequence"/>
</dbReference>
<comment type="caution">
    <text evidence="2">The sequence shown here is derived from an EMBL/GenBank/DDBJ whole genome shotgun (WGS) entry which is preliminary data.</text>
</comment>
<reference evidence="2 3" key="1">
    <citation type="submission" date="2022-01" db="EMBL/GenBank/DDBJ databases">
        <title>Alkalihalobacillus sp. EGI L200015, a novel bacterium isolated from a salt lake sediment.</title>
        <authorList>
            <person name="Gao L."/>
            <person name="Fang B.-Z."/>
            <person name="Li W.-J."/>
        </authorList>
    </citation>
    <scope>NUCLEOTIDE SEQUENCE [LARGE SCALE GENOMIC DNA]</scope>
    <source>
        <strain evidence="2 3">KCTC 12718</strain>
    </source>
</reference>
<evidence type="ECO:0000313" key="2">
    <source>
        <dbReference type="EMBL" id="MCF6137590.1"/>
    </source>
</evidence>